<dbReference type="RefSeq" id="WP_135964894.1">
    <property type="nucleotide sequence ID" value="NZ_SRXT01000006.1"/>
</dbReference>
<comment type="caution">
    <text evidence="2">The sequence shown here is derived from an EMBL/GenBank/DDBJ whole genome shotgun (WGS) entry which is preliminary data.</text>
</comment>
<evidence type="ECO:0000313" key="3">
    <source>
        <dbReference type="Proteomes" id="UP000306147"/>
    </source>
</evidence>
<accession>A0A4V3QZ09</accession>
<dbReference type="AlphaFoldDB" id="A0A4V3QZ09"/>
<keyword evidence="3" id="KW-1185">Reference proteome</keyword>
<protein>
    <submittedName>
        <fullName evidence="2">Uncharacterized protein</fullName>
    </submittedName>
</protein>
<gene>
    <name evidence="2" type="ORF">E5A73_16290</name>
</gene>
<feature type="region of interest" description="Disordered" evidence="1">
    <location>
        <begin position="88"/>
        <end position="107"/>
    </location>
</feature>
<dbReference type="Proteomes" id="UP000306147">
    <property type="component" value="Unassembled WGS sequence"/>
</dbReference>
<sequence>MSLLGHLVRATLTPEQAAQPALPQQFANWRAADAADAADDVEWCAPGVSEASPLAPYAEPVHADPLPARSRPTDLKASAEMPRPAVRALPEPSQAELAPFAPAPPRRAAEPIVEAAPTPSPAIAKTPAEATASHQSAPRHSETGVGETPSLPSRAERAEPVTPPAPESIPAKAAAQPSSRVTDAAAGAASVAGESPRAVAPEIARALVAVVPRPARHDPAAPAKAGALPSAPELPRDPPRRQQPRGAAPVTREAMAAASPPPAAAPVAPDAPPPSAAAPVLTVPQVMPPEPVVQPQLPDVHISIGRVEVRAAGAPPAPPPREAGRKAEPLSLDAYLNRRNGTAR</sequence>
<feature type="compositionally biased region" description="Low complexity" evidence="1">
    <location>
        <begin position="220"/>
        <end position="231"/>
    </location>
</feature>
<organism evidence="2 3">
    <name type="scientific">Sphingomonas gei</name>
    <dbReference type="NCBI Taxonomy" id="1395960"/>
    <lineage>
        <taxon>Bacteria</taxon>
        <taxon>Pseudomonadati</taxon>
        <taxon>Pseudomonadota</taxon>
        <taxon>Alphaproteobacteria</taxon>
        <taxon>Sphingomonadales</taxon>
        <taxon>Sphingomonadaceae</taxon>
        <taxon>Sphingomonas</taxon>
    </lineage>
</organism>
<feature type="region of interest" description="Disordered" evidence="1">
    <location>
        <begin position="59"/>
        <end position="82"/>
    </location>
</feature>
<feature type="compositionally biased region" description="Low complexity" evidence="1">
    <location>
        <begin position="184"/>
        <end position="193"/>
    </location>
</feature>
<evidence type="ECO:0000256" key="1">
    <source>
        <dbReference type="SAM" id="MobiDB-lite"/>
    </source>
</evidence>
<reference evidence="2 3" key="1">
    <citation type="submission" date="2019-04" db="EMBL/GenBank/DDBJ databases">
        <title>Sphingomonas psychrotolerans sp. nov., isolated from soil in the Tianshan Mountains, Xinjiang, China.</title>
        <authorList>
            <person name="Luo Y."/>
            <person name="Sheng H."/>
        </authorList>
    </citation>
    <scope>NUCLEOTIDE SEQUENCE [LARGE SCALE GENOMIC DNA]</scope>
    <source>
        <strain evidence="2 3">ZFGT-11</strain>
    </source>
</reference>
<name>A0A4V3QZ09_9SPHN</name>
<feature type="compositionally biased region" description="Pro residues" evidence="1">
    <location>
        <begin position="259"/>
        <end position="276"/>
    </location>
</feature>
<evidence type="ECO:0000313" key="2">
    <source>
        <dbReference type="EMBL" id="TGX52352.1"/>
    </source>
</evidence>
<feature type="region of interest" description="Disordered" evidence="1">
    <location>
        <begin position="215"/>
        <end position="282"/>
    </location>
</feature>
<proteinExistence type="predicted"/>
<feature type="region of interest" description="Disordered" evidence="1">
    <location>
        <begin position="311"/>
        <end position="344"/>
    </location>
</feature>
<dbReference type="EMBL" id="SRXT01000006">
    <property type="protein sequence ID" value="TGX52352.1"/>
    <property type="molecule type" value="Genomic_DNA"/>
</dbReference>
<feature type="region of interest" description="Disordered" evidence="1">
    <location>
        <begin position="118"/>
        <end position="199"/>
    </location>
</feature>